<proteinExistence type="predicted"/>
<dbReference type="EMBL" id="QKRW01000023">
    <property type="protein sequence ID" value="RAL62707.1"/>
    <property type="molecule type" value="Genomic_DNA"/>
</dbReference>
<dbReference type="AlphaFoldDB" id="A0A395IQY0"/>
<name>A0A395IQY0_9HELO</name>
<evidence type="ECO:0000313" key="1">
    <source>
        <dbReference type="EMBL" id="RAL62707.1"/>
    </source>
</evidence>
<sequence>MVSHVDGGKVVMPTILFGVRRQRDIYQFDATHINAVDQLTPDAIFDVGRNSRVSNSTLPMPESSTRVGTARYASSPWLSLSLSISKLLCLATLTELAVKAEEAKKKAGLGVPLLPLLPLSLATIPKPPTRLPRHHLFNSPDFGKRAH</sequence>
<protein>
    <submittedName>
        <fullName evidence="1">Uncharacterized protein</fullName>
    </submittedName>
</protein>
<comment type="caution">
    <text evidence="1">The sequence shown here is derived from an EMBL/GenBank/DDBJ whole genome shotgun (WGS) entry which is preliminary data.</text>
</comment>
<gene>
    <name evidence="1" type="ORF">DID88_004550</name>
</gene>
<organism evidence="1 2">
    <name type="scientific">Monilinia fructigena</name>
    <dbReference type="NCBI Taxonomy" id="38457"/>
    <lineage>
        <taxon>Eukaryota</taxon>
        <taxon>Fungi</taxon>
        <taxon>Dikarya</taxon>
        <taxon>Ascomycota</taxon>
        <taxon>Pezizomycotina</taxon>
        <taxon>Leotiomycetes</taxon>
        <taxon>Helotiales</taxon>
        <taxon>Sclerotiniaceae</taxon>
        <taxon>Monilinia</taxon>
    </lineage>
</organism>
<evidence type="ECO:0000313" key="2">
    <source>
        <dbReference type="Proteomes" id="UP000249056"/>
    </source>
</evidence>
<keyword evidence="2" id="KW-1185">Reference proteome</keyword>
<reference evidence="1 2" key="1">
    <citation type="submission" date="2018-06" db="EMBL/GenBank/DDBJ databases">
        <title>Genome Sequence of the Brown Rot Fungal Pathogen Monilinia fructigena.</title>
        <authorList>
            <person name="Landi L."/>
            <person name="De Miccolis Angelini R.M."/>
            <person name="Pollastro S."/>
            <person name="Abate D."/>
            <person name="Faretra F."/>
            <person name="Romanazzi G."/>
        </authorList>
    </citation>
    <scope>NUCLEOTIDE SEQUENCE [LARGE SCALE GENOMIC DNA]</scope>
    <source>
        <strain evidence="1 2">Mfrg269</strain>
    </source>
</reference>
<dbReference type="Proteomes" id="UP000249056">
    <property type="component" value="Unassembled WGS sequence"/>
</dbReference>
<dbReference type="OrthoDB" id="10457678at2759"/>
<accession>A0A395IQY0</accession>